<proteinExistence type="predicted"/>
<feature type="compositionally biased region" description="Basic and acidic residues" evidence="1">
    <location>
        <begin position="27"/>
        <end position="46"/>
    </location>
</feature>
<feature type="transmembrane region" description="Helical" evidence="2">
    <location>
        <begin position="86"/>
        <end position="104"/>
    </location>
</feature>
<protein>
    <submittedName>
        <fullName evidence="3">Uncharacterized protein</fullName>
    </submittedName>
</protein>
<dbReference type="RefSeq" id="WP_358360879.1">
    <property type="nucleotide sequence ID" value="NZ_JBEZFP010000109.1"/>
</dbReference>
<evidence type="ECO:0000313" key="4">
    <source>
        <dbReference type="Proteomes" id="UP001551482"/>
    </source>
</evidence>
<dbReference type="EMBL" id="JBEZFP010000109">
    <property type="protein sequence ID" value="MEU8138071.1"/>
    <property type="molecule type" value="Genomic_DNA"/>
</dbReference>
<keyword evidence="4" id="KW-1185">Reference proteome</keyword>
<name>A0ABV3DQN4_9ACTN</name>
<keyword evidence="2" id="KW-0812">Transmembrane</keyword>
<dbReference type="Proteomes" id="UP001551482">
    <property type="component" value="Unassembled WGS sequence"/>
</dbReference>
<evidence type="ECO:0000313" key="3">
    <source>
        <dbReference type="EMBL" id="MEU8138071.1"/>
    </source>
</evidence>
<keyword evidence="2" id="KW-1133">Transmembrane helix</keyword>
<keyword evidence="2" id="KW-0472">Membrane</keyword>
<evidence type="ECO:0000256" key="1">
    <source>
        <dbReference type="SAM" id="MobiDB-lite"/>
    </source>
</evidence>
<sequence length="407" mass="44433">MTASQQPSESDPFKDLVLDEEFVRGAGRREPSARARMLAERWRDEPPQAVGFREAADTPQPTRRPRRGFRRRRTDPWGRPVRRDRTNLKIAVWFVLLVALLLVANRQDTFRDLLGGNNHGEEGLTDSAPMTAQPSVSGIASAAAPLPPTLQPVDPDRPTRENPFAGSPALNYADGAAGIVLPEAKQVKGYSTAQVQAALEATRDLLIAANLDPAALRGETPAAFRALVDPQQGELLDELEAAYARFTKENDPLLTIARFDPRETELVGSVVKVSGIMAYALDDEGMLTVTADYSFVYPVAKVGQADREVTRTLVRRALETKVYKGPSYEPSTEGKVWISSRNSDFANSSCDVDDGFLHPYFASDPEQKTKPSGAPFDPYDRSQPLETAAPSPDATTAPDSCGLLARI</sequence>
<feature type="region of interest" description="Disordered" evidence="1">
    <location>
        <begin position="27"/>
        <end position="81"/>
    </location>
</feature>
<feature type="compositionally biased region" description="Low complexity" evidence="1">
    <location>
        <begin position="387"/>
        <end position="400"/>
    </location>
</feature>
<feature type="region of interest" description="Disordered" evidence="1">
    <location>
        <begin position="361"/>
        <end position="407"/>
    </location>
</feature>
<organism evidence="3 4">
    <name type="scientific">Streptodolium elevatio</name>
    <dbReference type="NCBI Taxonomy" id="3157996"/>
    <lineage>
        <taxon>Bacteria</taxon>
        <taxon>Bacillati</taxon>
        <taxon>Actinomycetota</taxon>
        <taxon>Actinomycetes</taxon>
        <taxon>Kitasatosporales</taxon>
        <taxon>Streptomycetaceae</taxon>
        <taxon>Streptodolium</taxon>
    </lineage>
</organism>
<evidence type="ECO:0000256" key="2">
    <source>
        <dbReference type="SAM" id="Phobius"/>
    </source>
</evidence>
<feature type="compositionally biased region" description="Basic residues" evidence="1">
    <location>
        <begin position="63"/>
        <end position="73"/>
    </location>
</feature>
<accession>A0ABV3DQN4</accession>
<comment type="caution">
    <text evidence="3">The sequence shown here is derived from an EMBL/GenBank/DDBJ whole genome shotgun (WGS) entry which is preliminary data.</text>
</comment>
<reference evidence="3 4" key="1">
    <citation type="submission" date="2024-06" db="EMBL/GenBank/DDBJ databases">
        <title>The Natural Products Discovery Center: Release of the First 8490 Sequenced Strains for Exploring Actinobacteria Biosynthetic Diversity.</title>
        <authorList>
            <person name="Kalkreuter E."/>
            <person name="Kautsar S.A."/>
            <person name="Yang D."/>
            <person name="Bader C.D."/>
            <person name="Teijaro C.N."/>
            <person name="Fluegel L."/>
            <person name="Davis C.M."/>
            <person name="Simpson J.R."/>
            <person name="Lauterbach L."/>
            <person name="Steele A.D."/>
            <person name="Gui C."/>
            <person name="Meng S."/>
            <person name="Li G."/>
            <person name="Viehrig K."/>
            <person name="Ye F."/>
            <person name="Su P."/>
            <person name="Kiefer A.F."/>
            <person name="Nichols A."/>
            <person name="Cepeda A.J."/>
            <person name="Yan W."/>
            <person name="Fan B."/>
            <person name="Jiang Y."/>
            <person name="Adhikari A."/>
            <person name="Zheng C.-J."/>
            <person name="Schuster L."/>
            <person name="Cowan T.M."/>
            <person name="Smanski M.J."/>
            <person name="Chevrette M.G."/>
            <person name="De Carvalho L.P.S."/>
            <person name="Shen B."/>
        </authorList>
    </citation>
    <scope>NUCLEOTIDE SEQUENCE [LARGE SCALE GENOMIC DNA]</scope>
    <source>
        <strain evidence="3 4">NPDC048946</strain>
    </source>
</reference>
<gene>
    <name evidence="3" type="ORF">AB0C36_31755</name>
</gene>